<evidence type="ECO:0000256" key="2">
    <source>
        <dbReference type="ARBA" id="ARBA00023239"/>
    </source>
</evidence>
<dbReference type="Gene3D" id="2.40.40.10">
    <property type="entry name" value="RlpA-like domain"/>
    <property type="match status" value="1"/>
</dbReference>
<dbReference type="PANTHER" id="PTHR34183">
    <property type="entry name" value="ENDOLYTIC PEPTIDOGLYCAN TRANSGLYCOSYLASE RLPA"/>
    <property type="match status" value="1"/>
</dbReference>
<evidence type="ECO:0000259" key="7">
    <source>
        <dbReference type="PROSITE" id="PS51724"/>
    </source>
</evidence>
<evidence type="ECO:0000313" key="8">
    <source>
        <dbReference type="EMBL" id="MFC4655087.1"/>
    </source>
</evidence>
<dbReference type="HAMAP" id="MF_02071">
    <property type="entry name" value="RlpA"/>
    <property type="match status" value="1"/>
</dbReference>
<dbReference type="InterPro" id="IPR007730">
    <property type="entry name" value="SPOR-like_dom"/>
</dbReference>
<evidence type="ECO:0000256" key="3">
    <source>
        <dbReference type="ARBA" id="ARBA00023316"/>
    </source>
</evidence>
<comment type="function">
    <text evidence="4">Lytic transglycosylase with a strong preference for naked glycan strands that lack stem peptides.</text>
</comment>
<organism evidence="8 9">
    <name type="scientific">Rheinheimera marina</name>
    <dbReference type="NCBI Taxonomy" id="1774958"/>
    <lineage>
        <taxon>Bacteria</taxon>
        <taxon>Pseudomonadati</taxon>
        <taxon>Pseudomonadota</taxon>
        <taxon>Gammaproteobacteria</taxon>
        <taxon>Chromatiales</taxon>
        <taxon>Chromatiaceae</taxon>
        <taxon>Rheinheimera</taxon>
    </lineage>
</organism>
<dbReference type="PROSITE" id="PS51724">
    <property type="entry name" value="SPOR"/>
    <property type="match status" value="1"/>
</dbReference>
<name>A0ABV9JLF2_9GAMM</name>
<dbReference type="Proteomes" id="UP001595962">
    <property type="component" value="Unassembled WGS sequence"/>
</dbReference>
<evidence type="ECO:0000256" key="1">
    <source>
        <dbReference type="ARBA" id="ARBA00022729"/>
    </source>
</evidence>
<keyword evidence="1" id="KW-0732">Signal</keyword>
<evidence type="ECO:0000313" key="9">
    <source>
        <dbReference type="Proteomes" id="UP001595962"/>
    </source>
</evidence>
<dbReference type="SUPFAM" id="SSF50685">
    <property type="entry name" value="Barwin-like endoglucanases"/>
    <property type="match status" value="1"/>
</dbReference>
<dbReference type="PROSITE" id="PS51257">
    <property type="entry name" value="PROKAR_LIPOPROTEIN"/>
    <property type="match status" value="1"/>
</dbReference>
<evidence type="ECO:0000256" key="6">
    <source>
        <dbReference type="SAM" id="MobiDB-lite"/>
    </source>
</evidence>
<keyword evidence="4" id="KW-0564">Palmitate</keyword>
<comment type="caution">
    <text evidence="8">The sequence shown here is derived from an EMBL/GenBank/DDBJ whole genome shotgun (WGS) entry which is preliminary data.</text>
</comment>
<dbReference type="InterPro" id="IPR009009">
    <property type="entry name" value="RlpA-like_DPBB"/>
</dbReference>
<keyword evidence="3 4" id="KW-0961">Cell wall biogenesis/degradation</keyword>
<dbReference type="InterPro" id="IPR036680">
    <property type="entry name" value="SPOR-like_sf"/>
</dbReference>
<keyword evidence="2 4" id="KW-0456">Lyase</keyword>
<evidence type="ECO:0000256" key="4">
    <source>
        <dbReference type="HAMAP-Rule" id="MF_02071"/>
    </source>
</evidence>
<gene>
    <name evidence="4" type="primary">rlpA</name>
    <name evidence="8" type="ORF">ACFO3I_08675</name>
</gene>
<feature type="compositionally biased region" description="Low complexity" evidence="6">
    <location>
        <begin position="19"/>
        <end position="30"/>
    </location>
</feature>
<dbReference type="Pfam" id="PF05036">
    <property type="entry name" value="SPOR"/>
    <property type="match status" value="1"/>
</dbReference>
<feature type="domain" description="SPOR" evidence="7">
    <location>
        <begin position="254"/>
        <end position="330"/>
    </location>
</feature>
<dbReference type="SUPFAM" id="SSF110997">
    <property type="entry name" value="Sporulation related repeat"/>
    <property type="match status" value="1"/>
</dbReference>
<reference evidence="9" key="1">
    <citation type="journal article" date="2019" name="Int. J. Syst. Evol. Microbiol.">
        <title>The Global Catalogue of Microorganisms (GCM) 10K type strain sequencing project: providing services to taxonomists for standard genome sequencing and annotation.</title>
        <authorList>
            <consortium name="The Broad Institute Genomics Platform"/>
            <consortium name="The Broad Institute Genome Sequencing Center for Infectious Disease"/>
            <person name="Wu L."/>
            <person name="Ma J."/>
        </authorList>
    </citation>
    <scope>NUCLEOTIDE SEQUENCE [LARGE SCALE GENOMIC DNA]</scope>
    <source>
        <strain evidence="9">DT28</strain>
    </source>
</reference>
<keyword evidence="9" id="KW-1185">Reference proteome</keyword>
<comment type="subcellular location">
    <subcellularLocation>
        <location evidence="4">Cell membrane</location>
        <topology evidence="4">Lipid-anchor</topology>
    </subcellularLocation>
</comment>
<sequence length="334" mass="35632">MNIKRITALSLSVLISACSQTPTPSSDTQSNRGWEEPNKGRYAQDKDSHPTRMPTLLEMTDPEPKAELLSRGGNKPYNIYGVDYTPLTAITEYDQVGVASWYGNKFHGHKTSNGEEYSVFAMSAAHKTLPLPSYVRVTNLDTNQSAVVRVNDRGPFHNDRIIDLSYSAAYKIGMMGKGTARVRVELLASPAMAGQETYSMGLGSPGRNKFEETTLVSNPATPRPGLSQPMPASVAAPTSPAVPAYQTAAATAKAGKVSGCYIQLVASGNKARLQQLGTEVSQRHAVATEINDGNGIFRLLAGPMTSAAAAATLLGQLKAADYPSAYITDRNSCG</sequence>
<dbReference type="Gene3D" id="3.30.70.1070">
    <property type="entry name" value="Sporulation related repeat"/>
    <property type="match status" value="1"/>
</dbReference>
<feature type="compositionally biased region" description="Basic and acidic residues" evidence="6">
    <location>
        <begin position="33"/>
        <end position="50"/>
    </location>
</feature>
<dbReference type="Pfam" id="PF03330">
    <property type="entry name" value="DPBB_1"/>
    <property type="match status" value="1"/>
</dbReference>
<dbReference type="EC" id="4.2.2.-" evidence="4"/>
<accession>A0ABV9JLF2</accession>
<dbReference type="NCBIfam" id="TIGR00413">
    <property type="entry name" value="rlpA"/>
    <property type="match status" value="1"/>
</dbReference>
<dbReference type="InterPro" id="IPR034718">
    <property type="entry name" value="RlpA"/>
</dbReference>
<evidence type="ECO:0000256" key="5">
    <source>
        <dbReference type="RuleBase" id="RU003495"/>
    </source>
</evidence>
<dbReference type="CDD" id="cd22268">
    <property type="entry name" value="DPBB_RlpA-like"/>
    <property type="match status" value="1"/>
</dbReference>
<keyword evidence="4" id="KW-0449">Lipoprotein</keyword>
<dbReference type="RefSeq" id="WP_377333383.1">
    <property type="nucleotide sequence ID" value="NZ_JBHSGB010000006.1"/>
</dbReference>
<proteinExistence type="inferred from homology"/>
<protein>
    <recommendedName>
        <fullName evidence="4">Endolytic peptidoglycan transglycosylase RlpA</fullName>
        <ecNumber evidence="4">4.2.2.-</ecNumber>
    </recommendedName>
</protein>
<feature type="region of interest" description="Disordered" evidence="6">
    <location>
        <begin position="19"/>
        <end position="57"/>
    </location>
</feature>
<keyword evidence="4" id="KW-1003">Cell membrane</keyword>
<dbReference type="InterPro" id="IPR012997">
    <property type="entry name" value="RplA"/>
</dbReference>
<keyword evidence="4" id="KW-0472">Membrane</keyword>
<dbReference type="InterPro" id="IPR036908">
    <property type="entry name" value="RlpA-like_sf"/>
</dbReference>
<comment type="similarity">
    <text evidence="4 5">Belongs to the RlpA family.</text>
</comment>
<dbReference type="EMBL" id="JBHSGB010000006">
    <property type="protein sequence ID" value="MFC4655087.1"/>
    <property type="molecule type" value="Genomic_DNA"/>
</dbReference>
<dbReference type="PANTHER" id="PTHR34183:SF1">
    <property type="entry name" value="ENDOLYTIC PEPTIDOGLYCAN TRANSGLYCOSYLASE RLPA"/>
    <property type="match status" value="1"/>
</dbReference>